<evidence type="ECO:0000313" key="3">
    <source>
        <dbReference type="Proteomes" id="UP000237718"/>
    </source>
</evidence>
<dbReference type="Proteomes" id="UP000237718">
    <property type="component" value="Unassembled WGS sequence"/>
</dbReference>
<comment type="caution">
    <text evidence="2">The sequence shown here is derived from an EMBL/GenBank/DDBJ whole genome shotgun (WGS) entry which is preliminary data.</text>
</comment>
<reference evidence="2 3" key="1">
    <citation type="submission" date="2018-03" db="EMBL/GenBank/DDBJ databases">
        <title>Genomic Encyclopedia of Archaeal and Bacterial Type Strains, Phase II (KMG-II): from individual species to whole genera.</title>
        <authorList>
            <person name="Goeker M."/>
        </authorList>
    </citation>
    <scope>NUCLEOTIDE SEQUENCE [LARGE SCALE GENOMIC DNA]</scope>
    <source>
        <strain evidence="2 3">DSM 25328</strain>
    </source>
</reference>
<feature type="compositionally biased region" description="Polar residues" evidence="1">
    <location>
        <begin position="16"/>
        <end position="31"/>
    </location>
</feature>
<proteinExistence type="predicted"/>
<dbReference type="AlphaFoldDB" id="A0A2T1A2T6"/>
<protein>
    <submittedName>
        <fullName evidence="2">Uncharacterized protein</fullName>
    </submittedName>
</protein>
<sequence length="118" mass="12527">MGSKWTCGGAAAGSQRFRTSSQTLDGGSQPNHDIHARRSEGTAACAKGFLKADLQICSVGPGDVAPGFKVSEARTATFAKFSYLATEWRPDAACALERAHQRKPLSVHIRGIQNVLLA</sequence>
<name>A0A2T1A2T6_TRISK</name>
<evidence type="ECO:0000256" key="1">
    <source>
        <dbReference type="SAM" id="MobiDB-lite"/>
    </source>
</evidence>
<evidence type="ECO:0000313" key="2">
    <source>
        <dbReference type="EMBL" id="PRZ42915.1"/>
    </source>
</evidence>
<accession>A0A2T1A2T6</accession>
<feature type="region of interest" description="Disordered" evidence="1">
    <location>
        <begin position="1"/>
        <end position="39"/>
    </location>
</feature>
<gene>
    <name evidence="2" type="ORF">CLV89_13114</name>
</gene>
<organism evidence="2 3">
    <name type="scientific">Tritonibacter scottomollicae</name>
    <name type="common">Epibacterium scottomollicae</name>
    <dbReference type="NCBI Taxonomy" id="483013"/>
    <lineage>
        <taxon>Bacteria</taxon>
        <taxon>Pseudomonadati</taxon>
        <taxon>Pseudomonadota</taxon>
        <taxon>Alphaproteobacteria</taxon>
        <taxon>Rhodobacterales</taxon>
        <taxon>Paracoccaceae</taxon>
        <taxon>Tritonibacter</taxon>
    </lineage>
</organism>
<dbReference type="EMBL" id="PVUF01000031">
    <property type="protein sequence ID" value="PRZ42915.1"/>
    <property type="molecule type" value="Genomic_DNA"/>
</dbReference>